<evidence type="ECO:0000256" key="1">
    <source>
        <dbReference type="ARBA" id="ARBA00001947"/>
    </source>
</evidence>
<evidence type="ECO:0000256" key="4">
    <source>
        <dbReference type="ARBA" id="ARBA00022833"/>
    </source>
</evidence>
<keyword evidence="4" id="KW-0862">Zinc</keyword>
<reference evidence="7 8" key="2">
    <citation type="submission" date="2023-10" db="EMBL/GenBank/DDBJ databases">
        <authorList>
            <person name="Han X.F."/>
        </authorList>
    </citation>
    <scope>NUCLEOTIDE SEQUENCE [LARGE SCALE GENOMIC DNA]</scope>
    <source>
        <strain evidence="7 8">KCTC 39840</strain>
    </source>
</reference>
<gene>
    <name evidence="7" type="ORF">R7226_30750</name>
</gene>
<dbReference type="SUPFAM" id="SSF53187">
    <property type="entry name" value="Zn-dependent exopeptidases"/>
    <property type="match status" value="1"/>
</dbReference>
<comment type="cofactor">
    <cofactor evidence="1">
        <name>Zn(2+)</name>
        <dbReference type="ChEBI" id="CHEBI:29105"/>
    </cofactor>
</comment>
<dbReference type="Pfam" id="PF24827">
    <property type="entry name" value="AstE_AspA_cat"/>
    <property type="match status" value="1"/>
</dbReference>
<keyword evidence="2" id="KW-0479">Metal-binding</keyword>
<evidence type="ECO:0000256" key="3">
    <source>
        <dbReference type="ARBA" id="ARBA00022801"/>
    </source>
</evidence>
<accession>A0ABU4I083</accession>
<evidence type="ECO:0000313" key="7">
    <source>
        <dbReference type="EMBL" id="MDW5598779.1"/>
    </source>
</evidence>
<dbReference type="RefSeq" id="WP_318601362.1">
    <property type="nucleotide sequence ID" value="NZ_JAWSTH010000179.1"/>
</dbReference>
<dbReference type="Gene3D" id="3.40.630.10">
    <property type="entry name" value="Zn peptidases"/>
    <property type="match status" value="1"/>
</dbReference>
<evidence type="ECO:0000256" key="2">
    <source>
        <dbReference type="ARBA" id="ARBA00022723"/>
    </source>
</evidence>
<reference evidence="8" key="1">
    <citation type="submission" date="2023-07" db="EMBL/GenBank/DDBJ databases">
        <title>Conexibacter stalactiti sp. nov., isolated from stalactites in a lava cave and emended description of the genus Conexibacter.</title>
        <authorList>
            <person name="Lee S.D."/>
        </authorList>
    </citation>
    <scope>NUCLEOTIDE SEQUENCE [LARGE SCALE GENOMIC DNA]</scope>
    <source>
        <strain evidence="8">KCTC 39840</strain>
    </source>
</reference>
<dbReference type="InterPro" id="IPR055438">
    <property type="entry name" value="AstE_AspA_cat"/>
</dbReference>
<dbReference type="EMBL" id="JAWSTH010000179">
    <property type="protein sequence ID" value="MDW5598779.1"/>
    <property type="molecule type" value="Genomic_DNA"/>
</dbReference>
<name>A0ABU4I083_9ACTN</name>
<evidence type="ECO:0000256" key="5">
    <source>
        <dbReference type="SAM" id="MobiDB-lite"/>
    </source>
</evidence>
<protein>
    <submittedName>
        <fullName evidence="7">Succinylglutamate desuccinylase/aspartoacylase family protein</fullName>
    </submittedName>
</protein>
<evidence type="ECO:0000259" key="6">
    <source>
        <dbReference type="Pfam" id="PF24827"/>
    </source>
</evidence>
<keyword evidence="3" id="KW-0378">Hydrolase</keyword>
<evidence type="ECO:0000313" key="8">
    <source>
        <dbReference type="Proteomes" id="UP001284601"/>
    </source>
</evidence>
<proteinExistence type="predicted"/>
<organism evidence="7 8">
    <name type="scientific">Conexibacter stalactiti</name>
    <dbReference type="NCBI Taxonomy" id="1940611"/>
    <lineage>
        <taxon>Bacteria</taxon>
        <taxon>Bacillati</taxon>
        <taxon>Actinomycetota</taxon>
        <taxon>Thermoleophilia</taxon>
        <taxon>Solirubrobacterales</taxon>
        <taxon>Conexibacteraceae</taxon>
        <taxon>Conexibacter</taxon>
    </lineage>
</organism>
<feature type="compositionally biased region" description="Basic and acidic residues" evidence="5">
    <location>
        <begin position="1"/>
        <end position="24"/>
    </location>
</feature>
<keyword evidence="8" id="KW-1185">Reference proteome</keyword>
<feature type="domain" description="Succinylglutamate desuccinylase/Aspartoacylase catalytic" evidence="6">
    <location>
        <begin position="40"/>
        <end position="85"/>
    </location>
</feature>
<feature type="region of interest" description="Disordered" evidence="5">
    <location>
        <begin position="1"/>
        <end position="27"/>
    </location>
</feature>
<sequence length="86" mass="8841">MTDGDRTREAARAAEAPRHARRELPAGGATLVVDELRGADGPTVALLGGVHGDEPEGVLAVRRVVAELRAGGLRGTLRALAVANPL</sequence>
<comment type="caution">
    <text evidence="7">The sequence shown here is derived from an EMBL/GenBank/DDBJ whole genome shotgun (WGS) entry which is preliminary data.</text>
</comment>
<feature type="non-terminal residue" evidence="7">
    <location>
        <position position="86"/>
    </location>
</feature>
<dbReference type="Proteomes" id="UP001284601">
    <property type="component" value="Unassembled WGS sequence"/>
</dbReference>